<comment type="similarity">
    <text evidence="1">Belongs to the GSP E family.</text>
</comment>
<protein>
    <submittedName>
        <fullName evidence="3">PilT/PilU family type 4a pilus ATPase</fullName>
    </submittedName>
</protein>
<dbReference type="InterPro" id="IPR050921">
    <property type="entry name" value="T4SS_GSP_E_ATPase"/>
</dbReference>
<dbReference type="CDD" id="cd01131">
    <property type="entry name" value="PilT"/>
    <property type="match status" value="1"/>
</dbReference>
<dbReference type="PANTHER" id="PTHR30486">
    <property type="entry name" value="TWITCHING MOTILITY PROTEIN PILT"/>
    <property type="match status" value="1"/>
</dbReference>
<dbReference type="SUPFAM" id="SSF52540">
    <property type="entry name" value="P-loop containing nucleoside triphosphate hydrolases"/>
    <property type="match status" value="1"/>
</dbReference>
<dbReference type="Pfam" id="PF00437">
    <property type="entry name" value="T2SSE"/>
    <property type="match status" value="1"/>
</dbReference>
<dbReference type="InterPro" id="IPR003593">
    <property type="entry name" value="AAA+_ATPase"/>
</dbReference>
<evidence type="ECO:0000313" key="3">
    <source>
        <dbReference type="EMBL" id="MFG6466851.1"/>
    </source>
</evidence>
<dbReference type="RefSeq" id="WP_394383863.1">
    <property type="nucleotide sequence ID" value="NZ_JBIGIB010000002.1"/>
</dbReference>
<proteinExistence type="inferred from homology"/>
<dbReference type="InterPro" id="IPR001482">
    <property type="entry name" value="T2SS/T4SS_dom"/>
</dbReference>
<dbReference type="PROSITE" id="PS00662">
    <property type="entry name" value="T2SP_E"/>
    <property type="match status" value="1"/>
</dbReference>
<dbReference type="InterPro" id="IPR006321">
    <property type="entry name" value="PilT/PilU"/>
</dbReference>
<evidence type="ECO:0000256" key="1">
    <source>
        <dbReference type="ARBA" id="ARBA00006611"/>
    </source>
</evidence>
<dbReference type="Gene3D" id="3.40.50.300">
    <property type="entry name" value="P-loop containing nucleotide triphosphate hydrolases"/>
    <property type="match status" value="1"/>
</dbReference>
<reference evidence="3 4" key="1">
    <citation type="submission" date="2024-08" db="EMBL/GenBank/DDBJ databases">
        <authorList>
            <person name="Lu H."/>
        </authorList>
    </citation>
    <scope>NUCLEOTIDE SEQUENCE [LARGE SCALE GENOMIC DNA]</scope>
    <source>
        <strain evidence="3 4">BYS87W</strain>
    </source>
</reference>
<accession>A0ABW7GXZ5</accession>
<dbReference type="PANTHER" id="PTHR30486:SF12">
    <property type="entry name" value="TYPE IV PILUS ATPASE PILU"/>
    <property type="match status" value="1"/>
</dbReference>
<comment type="caution">
    <text evidence="3">The sequence shown here is derived from an EMBL/GenBank/DDBJ whole genome shotgun (WGS) entry which is preliminary data.</text>
</comment>
<dbReference type="EMBL" id="JBIGIB010000002">
    <property type="protein sequence ID" value="MFG6466851.1"/>
    <property type="molecule type" value="Genomic_DNA"/>
</dbReference>
<evidence type="ECO:0000313" key="4">
    <source>
        <dbReference type="Proteomes" id="UP001606303"/>
    </source>
</evidence>
<gene>
    <name evidence="3" type="ORF">ACG01O_09555</name>
</gene>
<name>A0ABW7GXZ5_9BURK</name>
<keyword evidence="4" id="KW-1185">Reference proteome</keyword>
<organism evidence="3 4">
    <name type="scientific">Pelomonas baiyunensis</name>
    <dbReference type="NCBI Taxonomy" id="3299026"/>
    <lineage>
        <taxon>Bacteria</taxon>
        <taxon>Pseudomonadati</taxon>
        <taxon>Pseudomonadota</taxon>
        <taxon>Betaproteobacteria</taxon>
        <taxon>Burkholderiales</taxon>
        <taxon>Sphaerotilaceae</taxon>
        <taxon>Roseateles</taxon>
    </lineage>
</organism>
<dbReference type="NCBIfam" id="TIGR01420">
    <property type="entry name" value="pilT_fam"/>
    <property type="match status" value="1"/>
</dbReference>
<evidence type="ECO:0000259" key="2">
    <source>
        <dbReference type="PROSITE" id="PS00662"/>
    </source>
</evidence>
<dbReference type="SMART" id="SM00382">
    <property type="entry name" value="AAA"/>
    <property type="match status" value="1"/>
</dbReference>
<sequence>MSGPGGGNMERILRLMADKGASDCYLSANMPVLIRINGQTVQLSDQLLTPPQPRQLIAEVIDPASLAELDNTGELNMAVGIRGVGSFRLSGFRQRGSIAGVFRHIPHEIPTLESLRLPPILGNMVKEKRGLILMVGATGTGKSTTLASMLEMRNQTMTGHILTIEDPIEYLFSNKRSVVNQREIGRDTASLQVALKNALRQAPDCILIGEIRDRETMTSAISYALSGHLVLATLHGNNTYHALNRILSFYTPEARPALLNDLAAGLKAIVSQRLVRSAAGGRVPAVEILLNTKLIAELIEQGDFAGVKDAMEKSIAEGSQTYEEHFAKLIAEGAITREEGLAFADSPTNLLWRLQNEGSAARMPASAPRKEEKAGDEATFTEITLDVHGS</sequence>
<dbReference type="InterPro" id="IPR027417">
    <property type="entry name" value="P-loop_NTPase"/>
</dbReference>
<dbReference type="Proteomes" id="UP001606303">
    <property type="component" value="Unassembled WGS sequence"/>
</dbReference>
<dbReference type="Gene3D" id="3.30.450.90">
    <property type="match status" value="1"/>
</dbReference>
<feature type="domain" description="Bacterial type II secretion system protein E" evidence="2">
    <location>
        <begin position="199"/>
        <end position="213"/>
    </location>
</feature>